<keyword evidence="2 5" id="KW-0812">Transmembrane</keyword>
<dbReference type="InterPro" id="IPR007318">
    <property type="entry name" value="Phopholipid_MeTrfase"/>
</dbReference>
<evidence type="ECO:0000256" key="1">
    <source>
        <dbReference type="ARBA" id="ARBA00004127"/>
    </source>
</evidence>
<sequence>MLKLKIPPAVVAIFFASLMWIMDNFFHFHGTDFRISWWVSVFCFAAGGMIGVVGLIQFYRKSTSINPHKPDSASSLVDSGIYRFSRNPMYLALLLILISYGIYLGNMLAILILPLFVLYMNYFQIIPEEKVLHKKFGEEFEKYRSKVHRWI</sequence>
<evidence type="ECO:0000256" key="4">
    <source>
        <dbReference type="ARBA" id="ARBA00023136"/>
    </source>
</evidence>
<evidence type="ECO:0000256" key="2">
    <source>
        <dbReference type="ARBA" id="ARBA00022692"/>
    </source>
</evidence>
<name>A0ABT3Q266_9BACT</name>
<dbReference type="RefSeq" id="WP_265791322.1">
    <property type="nucleotide sequence ID" value="NZ_BAABRS010000004.1"/>
</dbReference>
<dbReference type="PANTHER" id="PTHR12714:SF24">
    <property type="entry name" value="SLR1182 PROTEIN"/>
    <property type="match status" value="1"/>
</dbReference>
<feature type="transmembrane region" description="Helical" evidence="5">
    <location>
        <begin position="38"/>
        <end position="59"/>
    </location>
</feature>
<gene>
    <name evidence="6" type="ORF">LQ318_14910</name>
</gene>
<keyword evidence="3 5" id="KW-1133">Transmembrane helix</keyword>
<evidence type="ECO:0000256" key="3">
    <source>
        <dbReference type="ARBA" id="ARBA00022989"/>
    </source>
</evidence>
<comment type="subcellular location">
    <subcellularLocation>
        <location evidence="1">Endomembrane system</location>
        <topology evidence="1">Multi-pass membrane protein</topology>
    </subcellularLocation>
</comment>
<protein>
    <submittedName>
        <fullName evidence="6">Isoprenylcysteine carboxylmethyltransferase family protein</fullName>
    </submittedName>
</protein>
<keyword evidence="4 5" id="KW-0472">Membrane</keyword>
<proteinExistence type="predicted"/>
<dbReference type="Proteomes" id="UP001207337">
    <property type="component" value="Unassembled WGS sequence"/>
</dbReference>
<dbReference type="Pfam" id="PF04191">
    <property type="entry name" value="PEMT"/>
    <property type="match status" value="1"/>
</dbReference>
<dbReference type="Gene3D" id="1.20.120.1630">
    <property type="match status" value="1"/>
</dbReference>
<feature type="transmembrane region" description="Helical" evidence="5">
    <location>
        <begin position="89"/>
        <end position="120"/>
    </location>
</feature>
<dbReference type="EMBL" id="JAJNDC010000004">
    <property type="protein sequence ID" value="MCW9714199.1"/>
    <property type="molecule type" value="Genomic_DNA"/>
</dbReference>
<comment type="caution">
    <text evidence="6">The sequence shown here is derived from an EMBL/GenBank/DDBJ whole genome shotgun (WGS) entry which is preliminary data.</text>
</comment>
<feature type="transmembrane region" description="Helical" evidence="5">
    <location>
        <begin position="6"/>
        <end position="26"/>
    </location>
</feature>
<accession>A0ABT3Q266</accession>
<keyword evidence="7" id="KW-1185">Reference proteome</keyword>
<evidence type="ECO:0000313" key="7">
    <source>
        <dbReference type="Proteomes" id="UP001207337"/>
    </source>
</evidence>
<organism evidence="6 7">
    <name type="scientific">Fodinibius salicampi</name>
    <dbReference type="NCBI Taxonomy" id="1920655"/>
    <lineage>
        <taxon>Bacteria</taxon>
        <taxon>Pseudomonadati</taxon>
        <taxon>Balneolota</taxon>
        <taxon>Balneolia</taxon>
        <taxon>Balneolales</taxon>
        <taxon>Balneolaceae</taxon>
        <taxon>Fodinibius</taxon>
    </lineage>
</organism>
<dbReference type="PANTHER" id="PTHR12714">
    <property type="entry name" value="PROTEIN-S ISOPRENYLCYSTEINE O-METHYLTRANSFERASE"/>
    <property type="match status" value="1"/>
</dbReference>
<evidence type="ECO:0000256" key="5">
    <source>
        <dbReference type="SAM" id="Phobius"/>
    </source>
</evidence>
<reference evidence="6 7" key="1">
    <citation type="submission" date="2021-11" db="EMBL/GenBank/DDBJ databases">
        <title>Aliifidinibius sp. nov., a new bacterium isolated from saline soil.</title>
        <authorList>
            <person name="Galisteo C."/>
            <person name="De La Haba R."/>
            <person name="Sanchez-Porro C."/>
            <person name="Ventosa A."/>
        </authorList>
    </citation>
    <scope>NUCLEOTIDE SEQUENCE [LARGE SCALE GENOMIC DNA]</scope>
    <source>
        <strain evidence="6 7">KACC 190600</strain>
    </source>
</reference>
<evidence type="ECO:0000313" key="6">
    <source>
        <dbReference type="EMBL" id="MCW9714199.1"/>
    </source>
</evidence>